<organism evidence="2 3">
    <name type="scientific">Floridaenema flaviceps BLCC-F50</name>
    <dbReference type="NCBI Taxonomy" id="3153642"/>
    <lineage>
        <taxon>Bacteria</taxon>
        <taxon>Bacillati</taxon>
        <taxon>Cyanobacteriota</taxon>
        <taxon>Cyanophyceae</taxon>
        <taxon>Oscillatoriophycideae</taxon>
        <taxon>Aerosakkonematales</taxon>
        <taxon>Aerosakkonemataceae</taxon>
        <taxon>Floridanema</taxon>
        <taxon>Floridanema flaviceps</taxon>
    </lineage>
</organism>
<keyword evidence="1" id="KW-0175">Coiled coil</keyword>
<reference evidence="2 3" key="1">
    <citation type="submission" date="2024-09" db="EMBL/GenBank/DDBJ databases">
        <title>Floridaenema gen nov. (Aerosakkonemataceae, Aerosakkonematales ord. nov., Cyanobacteria) from benthic tropical and subtropical fresh waters, with the description of four new species.</title>
        <authorList>
            <person name="Moretto J.A."/>
            <person name="Berthold D.E."/>
            <person name="Lefler F.W."/>
            <person name="Huang I.-S."/>
            <person name="Laughinghouse H. IV."/>
        </authorList>
    </citation>
    <scope>NUCLEOTIDE SEQUENCE [LARGE SCALE GENOMIC DNA]</scope>
    <source>
        <strain evidence="2 3">BLCC-F50</strain>
    </source>
</reference>
<dbReference type="EMBL" id="JBHFNR010000075">
    <property type="protein sequence ID" value="MFB2893391.1"/>
    <property type="molecule type" value="Genomic_DNA"/>
</dbReference>
<proteinExistence type="predicted"/>
<feature type="coiled-coil region" evidence="1">
    <location>
        <begin position="131"/>
        <end position="165"/>
    </location>
</feature>
<dbReference type="RefSeq" id="WP_413263052.1">
    <property type="nucleotide sequence ID" value="NZ_JBHFNR010000075.1"/>
</dbReference>
<evidence type="ECO:0000256" key="1">
    <source>
        <dbReference type="SAM" id="Coils"/>
    </source>
</evidence>
<evidence type="ECO:0000313" key="2">
    <source>
        <dbReference type="EMBL" id="MFB2893391.1"/>
    </source>
</evidence>
<keyword evidence="3" id="KW-1185">Reference proteome</keyword>
<name>A0ABV4XNV4_9CYAN</name>
<protein>
    <submittedName>
        <fullName evidence="2">Uncharacterized protein</fullName>
    </submittedName>
</protein>
<accession>A0ABV4XNV4</accession>
<sequence length="182" mass="21666">MSIHQILLDYSLTIFDCIEDLFDEFNEFFRSLIIQVEEELELRLEIKETLTNEIKEKQNELNELQKEIIFCNSEIMTLNTDLINCEQRIANFPTKLDSQNLNSDFMNSRKIQQDSETKQALINYLLKPESMNQMRIQAQEIRNHAKNIRKQSAEIRKNINYLKKELFFTISDTSSLTQFEQT</sequence>
<comment type="caution">
    <text evidence="2">The sequence shown here is derived from an EMBL/GenBank/DDBJ whole genome shotgun (WGS) entry which is preliminary data.</text>
</comment>
<feature type="coiled-coil region" evidence="1">
    <location>
        <begin position="40"/>
        <end position="81"/>
    </location>
</feature>
<evidence type="ECO:0000313" key="3">
    <source>
        <dbReference type="Proteomes" id="UP001576784"/>
    </source>
</evidence>
<gene>
    <name evidence="2" type="ORF">ACE1CI_10800</name>
</gene>
<dbReference type="Proteomes" id="UP001576784">
    <property type="component" value="Unassembled WGS sequence"/>
</dbReference>